<dbReference type="InterPro" id="IPR037523">
    <property type="entry name" value="VOC_core"/>
</dbReference>
<accession>A0A382S0E6</accession>
<dbReference type="PANTHER" id="PTHR35908">
    <property type="entry name" value="HYPOTHETICAL FUSION PROTEIN"/>
    <property type="match status" value="1"/>
</dbReference>
<evidence type="ECO:0000313" key="2">
    <source>
        <dbReference type="EMBL" id="SVD02905.1"/>
    </source>
</evidence>
<feature type="domain" description="VOC" evidence="1">
    <location>
        <begin position="5"/>
        <end position="125"/>
    </location>
</feature>
<proteinExistence type="predicted"/>
<protein>
    <recommendedName>
        <fullName evidence="1">VOC domain-containing protein</fullName>
    </recommendedName>
</protein>
<evidence type="ECO:0000259" key="1">
    <source>
        <dbReference type="PROSITE" id="PS51819"/>
    </source>
</evidence>
<sequence length="125" mass="14458">MHKSRLAAFVIDTHGDDLNQAKQFWSKTLGQDCKEYDSINFSPINTPDDQPHIWLHKVNHPSRIHLDIETDNIDAEVGRLKKLGATVFEKKEKWVVMEAPTGHRFCVVNPQRDDFDSSDQVNCWN</sequence>
<gene>
    <name evidence="2" type="ORF">METZ01_LOCUS355759</name>
</gene>
<dbReference type="PANTHER" id="PTHR35908:SF1">
    <property type="entry name" value="CONSERVED PROTEIN"/>
    <property type="match status" value="1"/>
</dbReference>
<dbReference type="Pfam" id="PF18029">
    <property type="entry name" value="Glyoxalase_6"/>
    <property type="match status" value="1"/>
</dbReference>
<dbReference type="Gene3D" id="3.10.180.10">
    <property type="entry name" value="2,3-Dihydroxybiphenyl 1,2-Dioxygenase, domain 1"/>
    <property type="match status" value="1"/>
</dbReference>
<dbReference type="AlphaFoldDB" id="A0A382S0E6"/>
<reference evidence="2" key="1">
    <citation type="submission" date="2018-05" db="EMBL/GenBank/DDBJ databases">
        <authorList>
            <person name="Lanie J.A."/>
            <person name="Ng W.-L."/>
            <person name="Kazmierczak K.M."/>
            <person name="Andrzejewski T.M."/>
            <person name="Davidsen T.M."/>
            <person name="Wayne K.J."/>
            <person name="Tettelin H."/>
            <person name="Glass J.I."/>
            <person name="Rusch D."/>
            <person name="Podicherti R."/>
            <person name="Tsui H.-C.T."/>
            <person name="Winkler M.E."/>
        </authorList>
    </citation>
    <scope>NUCLEOTIDE SEQUENCE</scope>
</reference>
<dbReference type="InterPro" id="IPR041581">
    <property type="entry name" value="Glyoxalase_6"/>
</dbReference>
<dbReference type="EMBL" id="UINC01125223">
    <property type="protein sequence ID" value="SVD02905.1"/>
    <property type="molecule type" value="Genomic_DNA"/>
</dbReference>
<organism evidence="2">
    <name type="scientific">marine metagenome</name>
    <dbReference type="NCBI Taxonomy" id="408172"/>
    <lineage>
        <taxon>unclassified sequences</taxon>
        <taxon>metagenomes</taxon>
        <taxon>ecological metagenomes</taxon>
    </lineage>
</organism>
<name>A0A382S0E6_9ZZZZ</name>
<dbReference type="PROSITE" id="PS51819">
    <property type="entry name" value="VOC"/>
    <property type="match status" value="1"/>
</dbReference>
<dbReference type="InterPro" id="IPR029068">
    <property type="entry name" value="Glyas_Bleomycin-R_OHBP_Dase"/>
</dbReference>
<dbReference type="CDD" id="cd06587">
    <property type="entry name" value="VOC"/>
    <property type="match status" value="1"/>
</dbReference>
<dbReference type="SUPFAM" id="SSF54593">
    <property type="entry name" value="Glyoxalase/Bleomycin resistance protein/Dihydroxybiphenyl dioxygenase"/>
    <property type="match status" value="1"/>
</dbReference>